<dbReference type="FunFam" id="1.25.40.10:FF:000501">
    <property type="entry name" value="Putative pentatricopeptide repeat-containing protein mitochondrial"/>
    <property type="match status" value="1"/>
</dbReference>
<reference evidence="8 10" key="1">
    <citation type="journal article" date="2017" name="Nature">
        <title>The sunflower genome provides insights into oil metabolism, flowering and Asterid evolution.</title>
        <authorList>
            <person name="Badouin H."/>
            <person name="Gouzy J."/>
            <person name="Grassa C.J."/>
            <person name="Murat F."/>
            <person name="Staton S.E."/>
            <person name="Cottret L."/>
            <person name="Lelandais-Briere C."/>
            <person name="Owens G.L."/>
            <person name="Carrere S."/>
            <person name="Mayjonade B."/>
            <person name="Legrand L."/>
            <person name="Gill N."/>
            <person name="Kane N.C."/>
            <person name="Bowers J.E."/>
            <person name="Hubner S."/>
            <person name="Bellec A."/>
            <person name="Berard A."/>
            <person name="Berges H."/>
            <person name="Blanchet N."/>
            <person name="Boniface M.C."/>
            <person name="Brunel D."/>
            <person name="Catrice O."/>
            <person name="Chaidir N."/>
            <person name="Claudel C."/>
            <person name="Donnadieu C."/>
            <person name="Faraut T."/>
            <person name="Fievet G."/>
            <person name="Helmstetter N."/>
            <person name="King M."/>
            <person name="Knapp S.J."/>
            <person name="Lai Z."/>
            <person name="Le Paslier M.C."/>
            <person name="Lippi Y."/>
            <person name="Lorenzon L."/>
            <person name="Mandel J.R."/>
            <person name="Marage G."/>
            <person name="Marchand G."/>
            <person name="Marquand E."/>
            <person name="Bret-Mestries E."/>
            <person name="Morien E."/>
            <person name="Nambeesan S."/>
            <person name="Nguyen T."/>
            <person name="Pegot-Espagnet P."/>
            <person name="Pouilly N."/>
            <person name="Raftis F."/>
            <person name="Sallet E."/>
            <person name="Schiex T."/>
            <person name="Thomas J."/>
            <person name="Vandecasteele C."/>
            <person name="Vares D."/>
            <person name="Vear F."/>
            <person name="Vautrin S."/>
            <person name="Crespi M."/>
            <person name="Mangin B."/>
            <person name="Burke J.M."/>
            <person name="Salse J."/>
            <person name="Munos S."/>
            <person name="Vincourt P."/>
            <person name="Rieseberg L.H."/>
            <person name="Langlade N.B."/>
        </authorList>
    </citation>
    <scope>NUCLEOTIDE SEQUENCE [LARGE SCALE GENOMIC DNA]</scope>
    <source>
        <strain evidence="10">cv. SF193</strain>
        <tissue evidence="8">Leaves</tissue>
    </source>
</reference>
<evidence type="ECO:0000256" key="2">
    <source>
        <dbReference type="ARBA" id="ARBA00006643"/>
    </source>
</evidence>
<dbReference type="OrthoDB" id="1894072at2759"/>
<dbReference type="Gene3D" id="1.25.40.10">
    <property type="entry name" value="Tetratricopeptide repeat domain"/>
    <property type="match status" value="4"/>
</dbReference>
<dbReference type="FunFam" id="1.25.40.10:FF:001093">
    <property type="entry name" value="Pentatricopeptide repeat-containing protein At2g34400"/>
    <property type="match status" value="1"/>
</dbReference>
<dbReference type="GO" id="GO:0008270">
    <property type="term" value="F:zinc ion binding"/>
    <property type="evidence" value="ECO:0007669"/>
    <property type="project" value="InterPro"/>
</dbReference>
<gene>
    <name evidence="9" type="ORF">HannXRQ_Chr04g0102461</name>
    <name evidence="8" type="ORF">HanXRQr2_Chr04g0150771</name>
</gene>
<dbReference type="Pfam" id="PF20431">
    <property type="entry name" value="E_motif"/>
    <property type="match status" value="1"/>
</dbReference>
<dbReference type="InParanoid" id="A0A251UZ88"/>
<protein>
    <submittedName>
        <fullName evidence="9">Putative tetratricopeptide repeat (TPR)-like superfamily protein</fullName>
    </submittedName>
    <submittedName>
        <fullName evidence="8">Tetratricopeptide-like helical domain superfamily, DYW domain-containing protein</fullName>
    </submittedName>
</protein>
<dbReference type="PROSITE" id="PS51375">
    <property type="entry name" value="PPR"/>
    <property type="match status" value="4"/>
</dbReference>
<dbReference type="Pfam" id="PF14432">
    <property type="entry name" value="DYW_deaminase"/>
    <property type="match status" value="1"/>
</dbReference>
<evidence type="ECO:0000256" key="4">
    <source>
        <dbReference type="ARBA" id="ARBA00022946"/>
    </source>
</evidence>
<proteinExistence type="inferred from homology"/>
<dbReference type="GO" id="GO:0009451">
    <property type="term" value="P:RNA modification"/>
    <property type="evidence" value="ECO:0007669"/>
    <property type="project" value="InterPro"/>
</dbReference>
<dbReference type="AlphaFoldDB" id="A0A251UZ88"/>
<feature type="repeat" description="PPR" evidence="6">
    <location>
        <begin position="471"/>
        <end position="506"/>
    </location>
</feature>
<keyword evidence="4" id="KW-0809">Transit peptide</keyword>
<dbReference type="InterPro" id="IPR011990">
    <property type="entry name" value="TPR-like_helical_dom_sf"/>
</dbReference>
<dbReference type="FunCoup" id="A0A251UZ88">
    <property type="interactions" value="274"/>
</dbReference>
<dbReference type="PANTHER" id="PTHR47926:SF382">
    <property type="entry name" value="PENTACOTRIPEPTIDE-REPEAT REGION OF PRORP DOMAIN-CONTAINING PROTEIN"/>
    <property type="match status" value="1"/>
</dbReference>
<evidence type="ECO:0000259" key="7">
    <source>
        <dbReference type="Pfam" id="PF14432"/>
    </source>
</evidence>
<name>A0A251UZ88_HELAN</name>
<evidence type="ECO:0000256" key="6">
    <source>
        <dbReference type="PROSITE-ProRule" id="PRU00708"/>
    </source>
</evidence>
<keyword evidence="10" id="KW-1185">Reference proteome</keyword>
<reference evidence="8" key="3">
    <citation type="submission" date="2020-06" db="EMBL/GenBank/DDBJ databases">
        <title>Helianthus annuus Genome sequencing and assembly Release 2.</title>
        <authorList>
            <person name="Gouzy J."/>
            <person name="Langlade N."/>
            <person name="Munos S."/>
        </authorList>
    </citation>
    <scope>NUCLEOTIDE SEQUENCE</scope>
    <source>
        <tissue evidence="8">Leaves</tissue>
    </source>
</reference>
<keyword evidence="3" id="KW-0677">Repeat</keyword>
<evidence type="ECO:0000256" key="1">
    <source>
        <dbReference type="ARBA" id="ARBA00004173"/>
    </source>
</evidence>
<dbReference type="PANTHER" id="PTHR47926">
    <property type="entry name" value="PENTATRICOPEPTIDE REPEAT-CONTAINING PROTEIN"/>
    <property type="match status" value="1"/>
</dbReference>
<dbReference type="Pfam" id="PF01535">
    <property type="entry name" value="PPR"/>
    <property type="match status" value="3"/>
</dbReference>
<dbReference type="NCBIfam" id="TIGR00756">
    <property type="entry name" value="PPR"/>
    <property type="match status" value="4"/>
</dbReference>
<feature type="domain" description="DYW" evidence="7">
    <location>
        <begin position="651"/>
        <end position="746"/>
    </location>
</feature>
<evidence type="ECO:0000256" key="5">
    <source>
        <dbReference type="ARBA" id="ARBA00023128"/>
    </source>
</evidence>
<dbReference type="GO" id="GO:0005739">
    <property type="term" value="C:mitochondrion"/>
    <property type="evidence" value="ECO:0007669"/>
    <property type="project" value="UniProtKB-SubCell"/>
</dbReference>
<comment type="similarity">
    <text evidence="2">Belongs to the PPR family. PCMP-H subfamily.</text>
</comment>
<reference evidence="9" key="2">
    <citation type="submission" date="2017-02" db="EMBL/GenBank/DDBJ databases">
        <title>Sunflower complete genome.</title>
        <authorList>
            <person name="Langlade N."/>
            <person name="Munos S."/>
        </authorList>
    </citation>
    <scope>NUCLEOTIDE SEQUENCE [LARGE SCALE GENOMIC DNA]</scope>
    <source>
        <tissue evidence="9">Leaves</tissue>
    </source>
</reference>
<dbReference type="GO" id="GO:0003723">
    <property type="term" value="F:RNA binding"/>
    <property type="evidence" value="ECO:0007669"/>
    <property type="project" value="InterPro"/>
</dbReference>
<evidence type="ECO:0000313" key="9">
    <source>
        <dbReference type="EMBL" id="OTG27661.1"/>
    </source>
</evidence>
<evidence type="ECO:0000256" key="3">
    <source>
        <dbReference type="ARBA" id="ARBA00022737"/>
    </source>
</evidence>
<dbReference type="InterPro" id="IPR046848">
    <property type="entry name" value="E_motif"/>
</dbReference>
<sequence>MFNLRRLFFRRPFTTSTAHSNFHENFYSLLTKGHLDEALTLFYTSDISHTHQTYADFFHACARHNCISQGQTLHHHMLKTQKERKLIPNVYVYNHLINMYAKCGCLDHARKVFDEMPERNVVSWTALISGYAQHERCEDGFGVFSVMLGECRPNEFAYASVLSSCDRKFGRQVHSHALKTCFGEYTYVANALITMYSKNDDGKRLCQDDLNEAWMVFNFLKDRNLVTYNSMIAGFQTRGKWQEAIDLFSVMRRDSNISFDRATLLSIVSSLSTVKDHDNGNYAINRCLKYCSQVHCLALKTWLISEIGVITALAKAYADLGAQISDLYNLFLETKGMRDIVSWTAFITIFAERDPVKSLLMFSNLCQEGSIPDRHTYSIVLKACSNLVTDKHTMAVHSHILKYGFEHDTVLANALIHAYGRSGSVLESRKVFDFTLVKDIVSWNSMIKIYGLHGQPKNALKCFDQMDVPPDSTTFVALLSACSHAGMVEKGTELFKLMSKTYGIAPQLDHYACMVDILGRSGGILQAQKLINEMPMEPDSVIWSAMLGACRKHGETTLAELASKKLQELDPNSSLAYVQMSNIMCSNGTFNEAVDLRTQMNLLGVKKDPGLSWTEIGNVVHEFAAGGLHHPERMTVRHDLEELVKELRGLGYVPEINLVMRDLEEEDKNRELSYHSEKLAFVFALKRDEFKCFGRAIRIVKNIRICVDCHNFMKFASELTGREIIVRDSNRFHHFKQKVCSCNDYW</sequence>
<evidence type="ECO:0000313" key="10">
    <source>
        <dbReference type="Proteomes" id="UP000215914"/>
    </source>
</evidence>
<dbReference type="InterPro" id="IPR002885">
    <property type="entry name" value="PPR_rpt"/>
</dbReference>
<feature type="repeat" description="PPR" evidence="6">
    <location>
        <begin position="439"/>
        <end position="469"/>
    </location>
</feature>
<comment type="subcellular location">
    <subcellularLocation>
        <location evidence="1">Mitochondrion</location>
    </subcellularLocation>
</comment>
<evidence type="ECO:0000313" key="8">
    <source>
        <dbReference type="EMBL" id="KAF5808899.1"/>
    </source>
</evidence>
<dbReference type="InterPro" id="IPR046960">
    <property type="entry name" value="PPR_At4g14850-like_plant"/>
</dbReference>
<feature type="repeat" description="PPR" evidence="6">
    <location>
        <begin position="89"/>
        <end position="123"/>
    </location>
</feature>
<organism evidence="9 10">
    <name type="scientific">Helianthus annuus</name>
    <name type="common">Common sunflower</name>
    <dbReference type="NCBI Taxonomy" id="4232"/>
    <lineage>
        <taxon>Eukaryota</taxon>
        <taxon>Viridiplantae</taxon>
        <taxon>Streptophyta</taxon>
        <taxon>Embryophyta</taxon>
        <taxon>Tracheophyta</taxon>
        <taxon>Spermatophyta</taxon>
        <taxon>Magnoliopsida</taxon>
        <taxon>eudicotyledons</taxon>
        <taxon>Gunneridae</taxon>
        <taxon>Pentapetalae</taxon>
        <taxon>asterids</taxon>
        <taxon>campanulids</taxon>
        <taxon>Asterales</taxon>
        <taxon>Asteraceae</taxon>
        <taxon>Asteroideae</taxon>
        <taxon>Heliantheae alliance</taxon>
        <taxon>Heliantheae</taxon>
        <taxon>Helianthus</taxon>
    </lineage>
</organism>
<dbReference type="Pfam" id="PF13041">
    <property type="entry name" value="PPR_2"/>
    <property type="match status" value="2"/>
</dbReference>
<accession>A0A251UZ88</accession>
<keyword evidence="5" id="KW-0496">Mitochondrion</keyword>
<dbReference type="InterPro" id="IPR032867">
    <property type="entry name" value="DYW_dom"/>
</dbReference>
<dbReference type="Gramene" id="mRNA:HanXRQr2_Chr04g0150771">
    <property type="protein sequence ID" value="CDS:HanXRQr2_Chr04g0150771.1"/>
    <property type="gene ID" value="HanXRQr2_Chr04g0150771"/>
</dbReference>
<dbReference type="EMBL" id="MNCJ02000319">
    <property type="protein sequence ID" value="KAF5808899.1"/>
    <property type="molecule type" value="Genomic_DNA"/>
</dbReference>
<dbReference type="OMA" id="HAYSRCG"/>
<dbReference type="EMBL" id="CM007893">
    <property type="protein sequence ID" value="OTG27661.1"/>
    <property type="molecule type" value="Genomic_DNA"/>
</dbReference>
<feature type="repeat" description="PPR" evidence="6">
    <location>
        <begin position="224"/>
        <end position="258"/>
    </location>
</feature>
<dbReference type="Proteomes" id="UP000215914">
    <property type="component" value="Chromosome 4"/>
</dbReference>